<dbReference type="Proteomes" id="UP001182556">
    <property type="component" value="Unassembled WGS sequence"/>
</dbReference>
<evidence type="ECO:0000256" key="1">
    <source>
        <dbReference type="SAM" id="MobiDB-lite"/>
    </source>
</evidence>
<dbReference type="AlphaFoldDB" id="A0AAD9D1E6"/>
<protein>
    <submittedName>
        <fullName evidence="2">Uncharacterized protein</fullName>
    </submittedName>
</protein>
<sequence>MTTFSSRPGTPFPHTHILHHSSTSSTFQPMSASSYFTSQPLHFAPRELPARTPPSLLKRNSSSSSSSARYSPSLPDLIPSTSRRQDSASTSEDSSCESPLLRTPVSEANSPPAPPPTPLALPSSVLKGKGLALPPPEYNWTDKELSPTTSFDMSAFKDQDQTPKRPALTRPKLQRRDTPRPPASFSPTVSPAKRARDEARNSRRQLTSMVDGGSWLVIE</sequence>
<accession>A0AAD9D1E6</accession>
<evidence type="ECO:0000313" key="2">
    <source>
        <dbReference type="EMBL" id="KAK1924225.1"/>
    </source>
</evidence>
<feature type="region of interest" description="Disordered" evidence="1">
    <location>
        <begin position="1"/>
        <end position="31"/>
    </location>
</feature>
<evidence type="ECO:0000313" key="3">
    <source>
        <dbReference type="Proteomes" id="UP001182556"/>
    </source>
</evidence>
<feature type="compositionally biased region" description="Low complexity" evidence="1">
    <location>
        <begin position="53"/>
        <end position="75"/>
    </location>
</feature>
<dbReference type="EMBL" id="JAODAN010000005">
    <property type="protein sequence ID" value="KAK1924225.1"/>
    <property type="molecule type" value="Genomic_DNA"/>
</dbReference>
<reference evidence="2" key="1">
    <citation type="submission" date="2023-02" db="EMBL/GenBank/DDBJ databases">
        <title>Identification and recombinant expression of a fungal hydrolase from Papiliotrema laurentii that hydrolyzes apple cutin and clears colloidal polyester polyurethane.</title>
        <authorList>
            <consortium name="DOE Joint Genome Institute"/>
            <person name="Roman V.A."/>
            <person name="Bojanowski C."/>
            <person name="Crable B.R."/>
            <person name="Wagner D.N."/>
            <person name="Hung C.S."/>
            <person name="Nadeau L.J."/>
            <person name="Schratz L."/>
            <person name="Haridas S."/>
            <person name="Pangilinan J."/>
            <person name="Lipzen A."/>
            <person name="Na H."/>
            <person name="Yan M."/>
            <person name="Ng V."/>
            <person name="Grigoriev I.V."/>
            <person name="Spatafora J.W."/>
            <person name="Barlow D."/>
            <person name="Biffinger J."/>
            <person name="Kelley-Loughnane N."/>
            <person name="Varaljay V.A."/>
            <person name="Crookes-Goodson W.J."/>
        </authorList>
    </citation>
    <scope>NUCLEOTIDE SEQUENCE</scope>
    <source>
        <strain evidence="2">5307AH</strain>
    </source>
</reference>
<keyword evidence="3" id="KW-1185">Reference proteome</keyword>
<gene>
    <name evidence="2" type="ORF">DB88DRAFT_489521</name>
</gene>
<feature type="compositionally biased region" description="Low complexity" evidence="1">
    <location>
        <begin position="87"/>
        <end position="110"/>
    </location>
</feature>
<organism evidence="2 3">
    <name type="scientific">Papiliotrema laurentii</name>
    <name type="common">Cryptococcus laurentii</name>
    <dbReference type="NCBI Taxonomy" id="5418"/>
    <lineage>
        <taxon>Eukaryota</taxon>
        <taxon>Fungi</taxon>
        <taxon>Dikarya</taxon>
        <taxon>Basidiomycota</taxon>
        <taxon>Agaricomycotina</taxon>
        <taxon>Tremellomycetes</taxon>
        <taxon>Tremellales</taxon>
        <taxon>Rhynchogastremaceae</taxon>
        <taxon>Papiliotrema</taxon>
    </lineage>
</organism>
<feature type="region of interest" description="Disordered" evidence="1">
    <location>
        <begin position="44"/>
        <end position="219"/>
    </location>
</feature>
<comment type="caution">
    <text evidence="2">The sequence shown here is derived from an EMBL/GenBank/DDBJ whole genome shotgun (WGS) entry which is preliminary data.</text>
</comment>
<proteinExistence type="predicted"/>
<name>A0AAD9D1E6_PAPLA</name>